<proteinExistence type="predicted"/>
<protein>
    <recommendedName>
        <fullName evidence="2">F-box domain-containing protein</fullName>
    </recommendedName>
</protein>
<feature type="domain" description="F-box" evidence="2">
    <location>
        <begin position="43"/>
        <end position="89"/>
    </location>
</feature>
<dbReference type="InterPro" id="IPR001810">
    <property type="entry name" value="F-box_dom"/>
</dbReference>
<keyword evidence="1" id="KW-0812">Transmembrane</keyword>
<dbReference type="Pfam" id="PF12937">
    <property type="entry name" value="F-box-like"/>
    <property type="match status" value="1"/>
</dbReference>
<keyword evidence="1" id="KW-0472">Membrane</keyword>
<dbReference type="InterPro" id="IPR036047">
    <property type="entry name" value="F-box-like_dom_sf"/>
</dbReference>
<feature type="transmembrane region" description="Helical" evidence="1">
    <location>
        <begin position="154"/>
        <end position="175"/>
    </location>
</feature>
<evidence type="ECO:0000256" key="1">
    <source>
        <dbReference type="SAM" id="Phobius"/>
    </source>
</evidence>
<dbReference type="SMART" id="SM00256">
    <property type="entry name" value="FBOX"/>
    <property type="match status" value="1"/>
</dbReference>
<evidence type="ECO:0000313" key="4">
    <source>
        <dbReference type="Proteomes" id="UP000027265"/>
    </source>
</evidence>
<gene>
    <name evidence="3" type="ORF">JAAARDRAFT_42204</name>
</gene>
<evidence type="ECO:0000259" key="2">
    <source>
        <dbReference type="PROSITE" id="PS50181"/>
    </source>
</evidence>
<accession>A0A067P5Y6</accession>
<evidence type="ECO:0000313" key="3">
    <source>
        <dbReference type="EMBL" id="KDQ50318.1"/>
    </source>
</evidence>
<dbReference type="Gene3D" id="1.20.1280.50">
    <property type="match status" value="1"/>
</dbReference>
<dbReference type="Proteomes" id="UP000027265">
    <property type="component" value="Unassembled WGS sequence"/>
</dbReference>
<dbReference type="InParanoid" id="A0A067P5Y6"/>
<organism evidence="3 4">
    <name type="scientific">Jaapia argillacea MUCL 33604</name>
    <dbReference type="NCBI Taxonomy" id="933084"/>
    <lineage>
        <taxon>Eukaryota</taxon>
        <taxon>Fungi</taxon>
        <taxon>Dikarya</taxon>
        <taxon>Basidiomycota</taxon>
        <taxon>Agaricomycotina</taxon>
        <taxon>Agaricomycetes</taxon>
        <taxon>Agaricomycetidae</taxon>
        <taxon>Jaapiales</taxon>
        <taxon>Jaapiaceae</taxon>
        <taxon>Jaapia</taxon>
    </lineage>
</organism>
<sequence length="588" mass="64720">MTSRPMKSPSYKYFESELPPYKTFSSPRTYVELMLRPDDIDPSNWLCDLPTEVILGILGFLSLNDLLSIRSVSKCLHMISEDLATWQRLLSRLLTLSPTQSTIPLTLGSLPVTVSDVRRQCLTSTHLEAEWDQDNIVPKRLQFVPCTPHLRSVLILPGGGWLVLMSISLSGNVWLHLERMNRRDTQVTGRGARQSMENGKGISSGQGIERVCAVMMDIRADAYETFRGSCLHLTPDNEVILVYLFSSCIIIYTVGVHEELAIQFVMKALCPHPKARVTIGGNILGFHWIDPNRDHFLRFQRIEKGTVSSAGRPPSVTVCLGDTSPDDFSPDQRAVNAEVHLLSSDRVMVSSSEWISIYDISFSTLGTTETTGSTPLEIPTVLPISAFPIPRPSPYFPLRENHSTITSVIWPSPRGFSPSLSGPLHLFLASHGMGVLRPVQLSTDLNTVDEVETWEVLSCRGVLNGEGSCGVKLGTRKAMWASYASRDGMVVNTCNLPRNLCPTPDLLPTPPPTPPTGTTAPITVVDGTTALTRKIARRIRTGSFGLVGGESLSVADASFDEWSGRVALLVDEVWPPQGRMYVVIVDVI</sequence>
<reference evidence="4" key="1">
    <citation type="journal article" date="2014" name="Proc. Natl. Acad. Sci. U.S.A.">
        <title>Extensive sampling of basidiomycete genomes demonstrates inadequacy of the white-rot/brown-rot paradigm for wood decay fungi.</title>
        <authorList>
            <person name="Riley R."/>
            <person name="Salamov A.A."/>
            <person name="Brown D.W."/>
            <person name="Nagy L.G."/>
            <person name="Floudas D."/>
            <person name="Held B.W."/>
            <person name="Levasseur A."/>
            <person name="Lombard V."/>
            <person name="Morin E."/>
            <person name="Otillar R."/>
            <person name="Lindquist E.A."/>
            <person name="Sun H."/>
            <person name="LaButti K.M."/>
            <person name="Schmutz J."/>
            <person name="Jabbour D."/>
            <person name="Luo H."/>
            <person name="Baker S.E."/>
            <person name="Pisabarro A.G."/>
            <person name="Walton J.D."/>
            <person name="Blanchette R.A."/>
            <person name="Henrissat B."/>
            <person name="Martin F."/>
            <person name="Cullen D."/>
            <person name="Hibbett D.S."/>
            <person name="Grigoriev I.V."/>
        </authorList>
    </citation>
    <scope>NUCLEOTIDE SEQUENCE [LARGE SCALE GENOMIC DNA]</scope>
    <source>
        <strain evidence="4">MUCL 33604</strain>
    </source>
</reference>
<keyword evidence="1" id="KW-1133">Transmembrane helix</keyword>
<dbReference type="AlphaFoldDB" id="A0A067P5Y6"/>
<dbReference type="HOGENOM" id="CLU_463844_0_0_1"/>
<dbReference type="PROSITE" id="PS50181">
    <property type="entry name" value="FBOX"/>
    <property type="match status" value="1"/>
</dbReference>
<dbReference type="EMBL" id="KL197762">
    <property type="protein sequence ID" value="KDQ50318.1"/>
    <property type="molecule type" value="Genomic_DNA"/>
</dbReference>
<name>A0A067P5Y6_9AGAM</name>
<keyword evidence="4" id="KW-1185">Reference proteome</keyword>
<dbReference type="SUPFAM" id="SSF81383">
    <property type="entry name" value="F-box domain"/>
    <property type="match status" value="1"/>
</dbReference>